<sequence>MNRAFKYGLVAVILILLGYNSIYIEKLSNVKNPMSGKFNSSAFAEKMWTEKLPAKLDSAIDINTLRALVKTDANSAFNRYTHALDIGNYRYTLIKGEGTVEAVNEDDVTITIKAEQPFEAILTTEFVYGNTLRDASGLIDLRDFPNTSDLNDISKALNEIIRQKVVPSFKPYLKPGVKIDFVGAIELNKEHIHFKDLEIVPARIKILP</sequence>
<keyword evidence="1" id="KW-1133">Transmembrane helix</keyword>
<reference evidence="2 3" key="1">
    <citation type="submission" date="2018-09" db="EMBL/GenBank/DDBJ databases">
        <title>Arachidicoccus sp. nov., a bacterium isolated from soil.</title>
        <authorList>
            <person name="Weon H.-Y."/>
            <person name="Kwon S.-W."/>
            <person name="Lee S.A."/>
        </authorList>
    </citation>
    <scope>NUCLEOTIDE SEQUENCE [LARGE SCALE GENOMIC DNA]</scope>
    <source>
        <strain evidence="2 3">KIS59-12</strain>
    </source>
</reference>
<dbReference type="SUPFAM" id="SSF141318">
    <property type="entry name" value="TM0957-like"/>
    <property type="match status" value="1"/>
</dbReference>
<keyword evidence="3" id="KW-1185">Reference proteome</keyword>
<dbReference type="InterPro" id="IPR014582">
    <property type="entry name" value="UCP033535_lipo"/>
</dbReference>
<evidence type="ECO:0000313" key="2">
    <source>
        <dbReference type="EMBL" id="AYD48156.1"/>
    </source>
</evidence>
<evidence type="ECO:0000313" key="3">
    <source>
        <dbReference type="Proteomes" id="UP000266118"/>
    </source>
</evidence>
<keyword evidence="1" id="KW-0812">Transmembrane</keyword>
<dbReference type="KEGG" id="ark:D6B99_11440"/>
<gene>
    <name evidence="2" type="ORF">D6B99_11440</name>
</gene>
<organism evidence="2 3">
    <name type="scientific">Arachidicoccus soli</name>
    <dbReference type="NCBI Taxonomy" id="2341117"/>
    <lineage>
        <taxon>Bacteria</taxon>
        <taxon>Pseudomonadati</taxon>
        <taxon>Bacteroidota</taxon>
        <taxon>Chitinophagia</taxon>
        <taxon>Chitinophagales</taxon>
        <taxon>Chitinophagaceae</taxon>
        <taxon>Arachidicoccus</taxon>
    </lineage>
</organism>
<dbReference type="InterPro" id="IPR036215">
    <property type="entry name" value="TM0957-like_sf"/>
</dbReference>
<feature type="transmembrane region" description="Helical" evidence="1">
    <location>
        <begin position="7"/>
        <end position="24"/>
    </location>
</feature>
<protein>
    <submittedName>
        <fullName evidence="2">DUF2291 domain-containing protein</fullName>
    </submittedName>
</protein>
<name>A0A386HRG7_9BACT</name>
<dbReference type="OrthoDB" id="1425705at2"/>
<dbReference type="Gene3D" id="1.10.10.1260">
    <property type="entry name" value="Envelope glycoprotein gp160, DUF2291, helical domain"/>
    <property type="match status" value="1"/>
</dbReference>
<dbReference type="Proteomes" id="UP000266118">
    <property type="component" value="Chromosome"/>
</dbReference>
<dbReference type="AlphaFoldDB" id="A0A386HRG7"/>
<proteinExistence type="predicted"/>
<dbReference type="EMBL" id="CP032489">
    <property type="protein sequence ID" value="AYD48156.1"/>
    <property type="molecule type" value="Genomic_DNA"/>
</dbReference>
<dbReference type="Pfam" id="PF10054">
    <property type="entry name" value="DUF2291"/>
    <property type="match status" value="1"/>
</dbReference>
<dbReference type="RefSeq" id="WP_119988459.1">
    <property type="nucleotide sequence ID" value="NZ_CP032489.1"/>
</dbReference>
<accession>A0A386HRG7</accession>
<keyword evidence="1" id="KW-0472">Membrane</keyword>
<evidence type="ECO:0000256" key="1">
    <source>
        <dbReference type="SAM" id="Phobius"/>
    </source>
</evidence>
<dbReference type="Gene3D" id="2.40.50.420">
    <property type="entry name" value="Envelope glycoprotein gp160, DUF2291, alpha/beta domain"/>
    <property type="match status" value="1"/>
</dbReference>